<dbReference type="Proteomes" id="UP000019462">
    <property type="component" value="Unassembled WGS sequence"/>
</dbReference>
<name>W3VIX4_MOEAP</name>
<reference evidence="2 3" key="1">
    <citation type="journal article" date="2014" name="Genome Announc.">
        <title>Genome sequence of the basidiomycetous fungus Pseudozyma aphidis DSM70725, an efficient producer of biosurfactant mannosylerythritol lipids.</title>
        <authorList>
            <person name="Lorenz S."/>
            <person name="Guenther M."/>
            <person name="Grumaz C."/>
            <person name="Rupp S."/>
            <person name="Zibek S."/>
            <person name="Sohn K."/>
        </authorList>
    </citation>
    <scope>NUCLEOTIDE SEQUENCE [LARGE SCALE GENOMIC DNA]</scope>
    <source>
        <strain evidence="3">ATCC 32657 / CBS 517.83 / DSM 70725 / JCM 10318 / NBRC 10182 / NRRL Y-7954 / St-0401</strain>
    </source>
</reference>
<evidence type="ECO:0000259" key="1">
    <source>
        <dbReference type="PROSITE" id="PS50181"/>
    </source>
</evidence>
<dbReference type="HOGENOM" id="CLU_484074_0_0_1"/>
<proteinExistence type="predicted"/>
<accession>W3VIX4</accession>
<gene>
    <name evidence="2" type="ORF">PaG_04635</name>
</gene>
<keyword evidence="3" id="KW-1185">Reference proteome</keyword>
<dbReference type="OrthoDB" id="2551184at2759"/>
<dbReference type="PROSITE" id="PS50181">
    <property type="entry name" value="FBOX"/>
    <property type="match status" value="1"/>
</dbReference>
<evidence type="ECO:0000313" key="2">
    <source>
        <dbReference type="EMBL" id="ETS60732.1"/>
    </source>
</evidence>
<dbReference type="AlphaFoldDB" id="W3VIX4"/>
<sequence length="510" mass="57872">MLSTLPTEVLERIVAYVGSNDLYDSTSPHPSGADLDYKLSLNSDRRKDLLSLALAGTWLHKIARSALYRTIHIRTRSSFLLFADAISLSSLDDENETATTSRAASIRAVMLRDKWAHHAQVEWSTFRDKLRSFFDHATQLDVVALESDPVSSVFLDIRTICRPRRVTLALASKMPQDGGFNADAYAPLSEATHLRFLNATAALSFIRYLVSEADAAKQLSLCGSLQCLRLSHLCRCSLHGFASWIERNKQMDEHEEDSAYLQPGLVDPDVLLQSSLSILARYSDRLPHFRLLLLDFRASQHPPLRFPFQWEDYKDASLKDTLRRDAQTKAAFEPRRAQPADVHYFHAAMRTVQGLSAKRVPNVSTSDAARQYEEMPRTLSLDEFWREMEAGKHAYERLLAEKSDRPPELRIVQGNQRIVQGNHKKAKAYPLDEIDFYCQTGPGADDADVGCWADPDVFDLVTRSPYLSYRLHESGTAWYWTGELPRSTTRDGVTTYIPCWVPMDPRETSQ</sequence>
<feature type="domain" description="F-box" evidence="1">
    <location>
        <begin position="1"/>
        <end position="23"/>
    </location>
</feature>
<protein>
    <recommendedName>
        <fullName evidence="1">F-box domain-containing protein</fullName>
    </recommendedName>
</protein>
<organism evidence="2 3">
    <name type="scientific">Moesziomyces aphidis</name>
    <name type="common">Pseudozyma aphidis</name>
    <dbReference type="NCBI Taxonomy" id="84754"/>
    <lineage>
        <taxon>Eukaryota</taxon>
        <taxon>Fungi</taxon>
        <taxon>Dikarya</taxon>
        <taxon>Basidiomycota</taxon>
        <taxon>Ustilaginomycotina</taxon>
        <taxon>Ustilaginomycetes</taxon>
        <taxon>Ustilaginales</taxon>
        <taxon>Ustilaginaceae</taxon>
        <taxon>Moesziomyces</taxon>
    </lineage>
</organism>
<dbReference type="InterPro" id="IPR001810">
    <property type="entry name" value="F-box_dom"/>
</dbReference>
<dbReference type="EMBL" id="AWNI01000022">
    <property type="protein sequence ID" value="ETS60732.1"/>
    <property type="molecule type" value="Genomic_DNA"/>
</dbReference>
<evidence type="ECO:0000313" key="3">
    <source>
        <dbReference type="Proteomes" id="UP000019462"/>
    </source>
</evidence>
<comment type="caution">
    <text evidence="2">The sequence shown here is derived from an EMBL/GenBank/DDBJ whole genome shotgun (WGS) entry which is preliminary data.</text>
</comment>